<keyword evidence="5" id="KW-1185">Reference proteome</keyword>
<dbReference type="GO" id="GO:0019867">
    <property type="term" value="C:outer membrane"/>
    <property type="evidence" value="ECO:0007669"/>
    <property type="project" value="InterPro"/>
</dbReference>
<dbReference type="OrthoDB" id="9132795at2"/>
<dbReference type="RefSeq" id="WP_092524719.1">
    <property type="nucleotide sequence ID" value="NZ_FNCI01000004.1"/>
</dbReference>
<sequence>MNKSIVIGSTLSVLGLGGLAVGAYQVSNYSQAPEPVYADILQVDAATRTVETPRQVCEDVVVSQQAPSRDPNRIIGTAAGAIVGGLLGNQVGGGSGKKIATVAGAVGGGLAGREVQGRIESGQTSTTTRQECHTVTDTRQEHLGYDVEYRLDGQVFSARLDEAPQGDRVLMQDGKPQWHVGQSSAGSDSQG</sequence>
<reference evidence="4 5" key="1">
    <citation type="submission" date="2016-10" db="EMBL/GenBank/DDBJ databases">
        <authorList>
            <person name="de Groot N.N."/>
        </authorList>
    </citation>
    <scope>NUCLEOTIDE SEQUENCE [LARGE SCALE GENOMIC DNA]</scope>
    <source>
        <strain evidence="4 5">BH539</strain>
    </source>
</reference>
<evidence type="ECO:0000313" key="4">
    <source>
        <dbReference type="EMBL" id="SDG07590.1"/>
    </source>
</evidence>
<gene>
    <name evidence="4" type="ORF">SAMN05216571_104143</name>
</gene>
<keyword evidence="2" id="KW-0472">Membrane</keyword>
<dbReference type="NCBIfam" id="NF008437">
    <property type="entry name" value="PRK11280.1"/>
    <property type="match status" value="1"/>
</dbReference>
<dbReference type="AlphaFoldDB" id="A0A1G7RC50"/>
<dbReference type="EMBL" id="FNCI01000004">
    <property type="protein sequence ID" value="SDG07590.1"/>
    <property type="molecule type" value="Genomic_DNA"/>
</dbReference>
<name>A0A1G7RC50_9GAMM</name>
<evidence type="ECO:0000313" key="5">
    <source>
        <dbReference type="Proteomes" id="UP000198641"/>
    </source>
</evidence>
<evidence type="ECO:0000256" key="1">
    <source>
        <dbReference type="ARBA" id="ARBA00004370"/>
    </source>
</evidence>
<dbReference type="InterPro" id="IPR051407">
    <property type="entry name" value="Bact_OM_lipoprot/Surf_antigen"/>
</dbReference>
<proteinExistence type="predicted"/>
<organism evidence="4 5">
    <name type="scientific">Onishia taeanensis</name>
    <dbReference type="NCBI Taxonomy" id="284577"/>
    <lineage>
        <taxon>Bacteria</taxon>
        <taxon>Pseudomonadati</taxon>
        <taxon>Pseudomonadota</taxon>
        <taxon>Gammaproteobacteria</taxon>
        <taxon>Oceanospirillales</taxon>
        <taxon>Halomonadaceae</taxon>
        <taxon>Onishia</taxon>
    </lineage>
</organism>
<evidence type="ECO:0000256" key="2">
    <source>
        <dbReference type="ARBA" id="ARBA00023136"/>
    </source>
</evidence>
<comment type="subcellular location">
    <subcellularLocation>
        <location evidence="1">Membrane</location>
    </subcellularLocation>
</comment>
<feature type="domain" description="Glycine zipper 2TM" evidence="3">
    <location>
        <begin position="75"/>
        <end position="116"/>
    </location>
</feature>
<dbReference type="Pfam" id="PF05433">
    <property type="entry name" value="Rick_17kDa_Anti"/>
    <property type="match status" value="1"/>
</dbReference>
<evidence type="ECO:0000259" key="3">
    <source>
        <dbReference type="Pfam" id="PF05433"/>
    </source>
</evidence>
<protein>
    <submittedName>
        <fullName evidence="4">Uncharacterized conserved protein YcfJ, contains glycine zipper 2TM domain</fullName>
    </submittedName>
</protein>
<dbReference type="STRING" id="284577.SAMN05216571_104143"/>
<dbReference type="Proteomes" id="UP000198641">
    <property type="component" value="Unassembled WGS sequence"/>
</dbReference>
<dbReference type="InterPro" id="IPR008816">
    <property type="entry name" value="Gly_zipper_2TM_dom"/>
</dbReference>
<accession>A0A1G7RC50</accession>
<dbReference type="PANTHER" id="PTHR35603">
    <property type="match status" value="1"/>
</dbReference>
<dbReference type="PANTHER" id="PTHR35603:SF2">
    <property type="entry name" value="OUTER MEMBRANE LIPOPROTEIN"/>
    <property type="match status" value="1"/>
</dbReference>